<evidence type="ECO:0000256" key="7">
    <source>
        <dbReference type="ARBA" id="ARBA00023136"/>
    </source>
</evidence>
<comment type="similarity">
    <text evidence="2">Belongs to the GSP F family.</text>
</comment>
<dbReference type="InterPro" id="IPR003004">
    <property type="entry name" value="GspF/PilC"/>
</dbReference>
<feature type="transmembrane region" description="Helical" evidence="8">
    <location>
        <begin position="266"/>
        <end position="287"/>
    </location>
</feature>
<evidence type="ECO:0000259" key="9">
    <source>
        <dbReference type="Pfam" id="PF00482"/>
    </source>
</evidence>
<dbReference type="Proteomes" id="UP000298551">
    <property type="component" value="Chromosome"/>
</dbReference>
<feature type="transmembrane region" description="Helical" evidence="8">
    <location>
        <begin position="205"/>
        <end position="234"/>
    </location>
</feature>
<organism evidence="10 11">
    <name type="scientific">Pseudomonas putida</name>
    <name type="common">Arthrobacter siderocapsulatus</name>
    <dbReference type="NCBI Taxonomy" id="303"/>
    <lineage>
        <taxon>Bacteria</taxon>
        <taxon>Pseudomonadati</taxon>
        <taxon>Pseudomonadota</taxon>
        <taxon>Gammaproteobacteria</taxon>
        <taxon>Pseudomonadales</taxon>
        <taxon>Pseudomonadaceae</taxon>
        <taxon>Pseudomonas</taxon>
    </lineage>
</organism>
<evidence type="ECO:0000313" key="11">
    <source>
        <dbReference type="Proteomes" id="UP000298551"/>
    </source>
</evidence>
<keyword evidence="7 8" id="KW-0472">Membrane</keyword>
<dbReference type="InterPro" id="IPR018076">
    <property type="entry name" value="T2SS_GspF_dom"/>
</dbReference>
<dbReference type="RefSeq" id="WP_136914401.1">
    <property type="nucleotide sequence ID" value="NZ_CP039371.1"/>
</dbReference>
<evidence type="ECO:0000313" key="10">
    <source>
        <dbReference type="EMBL" id="QCI12241.1"/>
    </source>
</evidence>
<dbReference type="GO" id="GO:0005886">
    <property type="term" value="C:plasma membrane"/>
    <property type="evidence" value="ECO:0007669"/>
    <property type="project" value="UniProtKB-SubCell"/>
</dbReference>
<keyword evidence="4" id="KW-0997">Cell inner membrane</keyword>
<accession>A0A4D6XD16</accession>
<dbReference type="GO" id="GO:0015628">
    <property type="term" value="P:protein secretion by the type II secretion system"/>
    <property type="evidence" value="ECO:0007669"/>
    <property type="project" value="TreeGrafter"/>
</dbReference>
<dbReference type="Pfam" id="PF00482">
    <property type="entry name" value="T2SSF"/>
    <property type="match status" value="2"/>
</dbReference>
<comment type="subcellular location">
    <subcellularLocation>
        <location evidence="1">Cell inner membrane</location>
        <topology evidence="1">Multi-pass membrane protein</topology>
    </subcellularLocation>
</comment>
<gene>
    <name evidence="10" type="ORF">E6B08_13110</name>
</gene>
<dbReference type="Gene3D" id="1.20.81.30">
    <property type="entry name" value="Type II secretion system (T2SS), domain F"/>
    <property type="match status" value="2"/>
</dbReference>
<keyword evidence="5 8" id="KW-0812">Transmembrane</keyword>
<name>A0A4D6XD16_PSEPU</name>
<reference evidence="11" key="1">
    <citation type="submission" date="2019-04" db="EMBL/GenBank/DDBJ databases">
        <title>Genome sequence of Pseudomonas putida 1290, an auxin catabolizing strain.</title>
        <authorList>
            <person name="Laird T.S."/>
            <person name="Leveau J.H.J."/>
        </authorList>
    </citation>
    <scope>NUCLEOTIDE SEQUENCE [LARGE SCALE GENOMIC DNA]</scope>
    <source>
        <strain evidence="11">1290</strain>
    </source>
</reference>
<evidence type="ECO:0000256" key="1">
    <source>
        <dbReference type="ARBA" id="ARBA00004429"/>
    </source>
</evidence>
<feature type="domain" description="Type II secretion system protein GspF" evidence="9">
    <location>
        <begin position="266"/>
        <end position="387"/>
    </location>
</feature>
<keyword evidence="6 8" id="KW-1133">Transmembrane helix</keyword>
<feature type="transmembrane region" description="Helical" evidence="8">
    <location>
        <begin position="368"/>
        <end position="388"/>
    </location>
</feature>
<dbReference type="InterPro" id="IPR042094">
    <property type="entry name" value="T2SS_GspF_sf"/>
</dbReference>
<evidence type="ECO:0000256" key="3">
    <source>
        <dbReference type="ARBA" id="ARBA00022475"/>
    </source>
</evidence>
<dbReference type="PANTHER" id="PTHR30012:SF7">
    <property type="entry name" value="PROTEIN TRANSPORT PROTEIN HOFC HOMOLOG"/>
    <property type="match status" value="1"/>
</dbReference>
<evidence type="ECO:0000256" key="5">
    <source>
        <dbReference type="ARBA" id="ARBA00022692"/>
    </source>
</evidence>
<dbReference type="PANTHER" id="PTHR30012">
    <property type="entry name" value="GENERAL SECRETION PATHWAY PROTEIN"/>
    <property type="match status" value="1"/>
</dbReference>
<proteinExistence type="inferred from homology"/>
<feature type="transmembrane region" description="Helical" evidence="8">
    <location>
        <begin position="159"/>
        <end position="185"/>
    </location>
</feature>
<sequence length="396" mass="43537">MRYHLKALGSRGVVQLQIEAEDVEQARSKATEQGLKVVSIRSQGSALRGIAWRREAAFDLVLFSQELTTLLNAGLPLIDALESLAEKAPGAGARKVLEALVRQLYEGRSLSQALGQQPRVFPPLYVALVQSSERTGALGDALARYIGYRQRLDLVRQKLVGASVYPLLLLLVGGGVVLFLLGYVVPRFSLVFEGMGSELPWLSRVLMQIGLFLHAEQVPLALGAAGASGALVMLRRHPLVRRWVARQLRRMPALHQRLMMYELARFYRSLGILLQGGIPILTAMGMARGLLGSTSAQGLEQASQRVGEGLPLSDALEAAKLVTPVSLRLLRAGEQSGNLGEMLERCADFHDQEIGRWVEWFVKLFEPLLMTFIGLLIGLIVILMYMPIFELASSIH</sequence>
<evidence type="ECO:0000256" key="8">
    <source>
        <dbReference type="SAM" id="Phobius"/>
    </source>
</evidence>
<evidence type="ECO:0000256" key="6">
    <source>
        <dbReference type="ARBA" id="ARBA00022989"/>
    </source>
</evidence>
<dbReference type="EMBL" id="CP039371">
    <property type="protein sequence ID" value="QCI12241.1"/>
    <property type="molecule type" value="Genomic_DNA"/>
</dbReference>
<evidence type="ECO:0000256" key="2">
    <source>
        <dbReference type="ARBA" id="ARBA00005745"/>
    </source>
</evidence>
<protein>
    <submittedName>
        <fullName evidence="10">Type II secretion system F family protein</fullName>
    </submittedName>
</protein>
<keyword evidence="3" id="KW-1003">Cell membrane</keyword>
<feature type="domain" description="Type II secretion system protein GspF" evidence="9">
    <location>
        <begin position="63"/>
        <end position="186"/>
    </location>
</feature>
<dbReference type="AlphaFoldDB" id="A0A4D6XD16"/>
<dbReference type="PRINTS" id="PR00812">
    <property type="entry name" value="BCTERIALGSPF"/>
</dbReference>
<dbReference type="OrthoDB" id="9805682at2"/>
<evidence type="ECO:0000256" key="4">
    <source>
        <dbReference type="ARBA" id="ARBA00022519"/>
    </source>
</evidence>